<dbReference type="AlphaFoldDB" id="A0A2Z7D3U8"/>
<organism evidence="2 3">
    <name type="scientific">Dorcoceras hygrometricum</name>
    <dbReference type="NCBI Taxonomy" id="472368"/>
    <lineage>
        <taxon>Eukaryota</taxon>
        <taxon>Viridiplantae</taxon>
        <taxon>Streptophyta</taxon>
        <taxon>Embryophyta</taxon>
        <taxon>Tracheophyta</taxon>
        <taxon>Spermatophyta</taxon>
        <taxon>Magnoliopsida</taxon>
        <taxon>eudicotyledons</taxon>
        <taxon>Gunneridae</taxon>
        <taxon>Pentapetalae</taxon>
        <taxon>asterids</taxon>
        <taxon>lamiids</taxon>
        <taxon>Lamiales</taxon>
        <taxon>Gesneriaceae</taxon>
        <taxon>Didymocarpoideae</taxon>
        <taxon>Trichosporeae</taxon>
        <taxon>Loxocarpinae</taxon>
        <taxon>Dorcoceras</taxon>
    </lineage>
</organism>
<evidence type="ECO:0000256" key="1">
    <source>
        <dbReference type="SAM" id="MobiDB-lite"/>
    </source>
</evidence>
<protein>
    <submittedName>
        <fullName evidence="2">Uncharacterized protein</fullName>
    </submittedName>
</protein>
<evidence type="ECO:0000313" key="2">
    <source>
        <dbReference type="EMBL" id="KZV53670.1"/>
    </source>
</evidence>
<feature type="region of interest" description="Disordered" evidence="1">
    <location>
        <begin position="267"/>
        <end position="289"/>
    </location>
</feature>
<gene>
    <name evidence="2" type="ORF">F511_38948</name>
</gene>
<sequence length="487" mass="55601">MLSDLHLFVLEELKDLSLEHDLHWEKTCCSRIFEGRTRNRGAVIARSNTNTKSSCWIRTMLRVDNAWVIEPCADFGKPIPRSVTSSIVIIPSRFSYVDTLPTVSEFFKIMTKRWADVCLEVDDFCASRRLLPVGSIFLQISSRLGLKDAGIDQLNFHFVQLGYLKFLQMGNTDPNKTKAGNKYEVKPQYEELSKQINMQHAINQCYECMRLSKEISQLGQYNNRQIISCRLYTTVYQPGNHRSVIIRARQPITARWETLVSGSHRSDDSVGLYGHDPPAGQSQRGTQSGYKIKSEIQAQDGTEDLTACEQIPPCFKIAKPKISSNKSEQGIKYLNRAQVYKKTMLNQQESLPKSWKRTAQPTARLSSFAFSSQLTTASKIGLKTKTFWQKQISAFDSTHKAKRHRFTKTDPSVRVQLQNDGVLIKSDLTTQTDLSALLAQSTKRRRMSKTDPSHQISHLATQTKRRRSETRSLLATKRPLTRCQRSR</sequence>
<feature type="compositionally biased region" description="Polar residues" evidence="1">
    <location>
        <begin position="453"/>
        <end position="462"/>
    </location>
</feature>
<feature type="region of interest" description="Disordered" evidence="1">
    <location>
        <begin position="441"/>
        <end position="473"/>
    </location>
</feature>
<keyword evidence="3" id="KW-1185">Reference proteome</keyword>
<accession>A0A2Z7D3U8</accession>
<feature type="compositionally biased region" description="Polar residues" evidence="1">
    <location>
        <begin position="280"/>
        <end position="289"/>
    </location>
</feature>
<evidence type="ECO:0000313" key="3">
    <source>
        <dbReference type="Proteomes" id="UP000250235"/>
    </source>
</evidence>
<reference evidence="2 3" key="1">
    <citation type="journal article" date="2015" name="Proc. Natl. Acad. Sci. U.S.A.">
        <title>The resurrection genome of Boea hygrometrica: A blueprint for survival of dehydration.</title>
        <authorList>
            <person name="Xiao L."/>
            <person name="Yang G."/>
            <person name="Zhang L."/>
            <person name="Yang X."/>
            <person name="Zhao S."/>
            <person name="Ji Z."/>
            <person name="Zhou Q."/>
            <person name="Hu M."/>
            <person name="Wang Y."/>
            <person name="Chen M."/>
            <person name="Xu Y."/>
            <person name="Jin H."/>
            <person name="Xiao X."/>
            <person name="Hu G."/>
            <person name="Bao F."/>
            <person name="Hu Y."/>
            <person name="Wan P."/>
            <person name="Li L."/>
            <person name="Deng X."/>
            <person name="Kuang T."/>
            <person name="Xiang C."/>
            <person name="Zhu J.K."/>
            <person name="Oliver M.J."/>
            <person name="He Y."/>
        </authorList>
    </citation>
    <scope>NUCLEOTIDE SEQUENCE [LARGE SCALE GENOMIC DNA]</scope>
    <source>
        <strain evidence="3">cv. XS01</strain>
    </source>
</reference>
<dbReference type="Proteomes" id="UP000250235">
    <property type="component" value="Unassembled WGS sequence"/>
</dbReference>
<dbReference type="EMBL" id="KQ990096">
    <property type="protein sequence ID" value="KZV53670.1"/>
    <property type="molecule type" value="Genomic_DNA"/>
</dbReference>
<proteinExistence type="predicted"/>
<name>A0A2Z7D3U8_9LAMI</name>